<dbReference type="EMBL" id="UINC01002241">
    <property type="protein sequence ID" value="SUZ94509.1"/>
    <property type="molecule type" value="Genomic_DNA"/>
</dbReference>
<keyword evidence="2" id="KW-0694">RNA-binding</keyword>
<dbReference type="InterPro" id="IPR020103">
    <property type="entry name" value="PsdUridine_synth_cat_dom_sf"/>
</dbReference>
<gene>
    <name evidence="5" type="ORF">METZ01_LOCUS47363</name>
</gene>
<dbReference type="InterPro" id="IPR006145">
    <property type="entry name" value="PsdUridine_synth_RsuA/RluA"/>
</dbReference>
<organism evidence="5">
    <name type="scientific">marine metagenome</name>
    <dbReference type="NCBI Taxonomy" id="408172"/>
    <lineage>
        <taxon>unclassified sequences</taxon>
        <taxon>metagenomes</taxon>
        <taxon>ecological metagenomes</taxon>
    </lineage>
</organism>
<dbReference type="InterPro" id="IPR000748">
    <property type="entry name" value="PsdUridine_synth_RsuA/RluB/E/F"/>
</dbReference>
<dbReference type="GO" id="GO:0006364">
    <property type="term" value="P:rRNA processing"/>
    <property type="evidence" value="ECO:0007669"/>
    <property type="project" value="UniProtKB-ARBA"/>
</dbReference>
<dbReference type="InterPro" id="IPR050343">
    <property type="entry name" value="RsuA_PseudoU_synthase"/>
</dbReference>
<dbReference type="GO" id="GO:0003723">
    <property type="term" value="F:RNA binding"/>
    <property type="evidence" value="ECO:0007669"/>
    <property type="project" value="UniProtKB-KW"/>
</dbReference>
<evidence type="ECO:0000259" key="4">
    <source>
        <dbReference type="SMART" id="SM00363"/>
    </source>
</evidence>
<evidence type="ECO:0000313" key="5">
    <source>
        <dbReference type="EMBL" id="SUZ94509.1"/>
    </source>
</evidence>
<evidence type="ECO:0000256" key="2">
    <source>
        <dbReference type="ARBA" id="ARBA00022884"/>
    </source>
</evidence>
<feature type="domain" description="RNA-binding S4" evidence="4">
    <location>
        <begin position="9"/>
        <end position="69"/>
    </location>
</feature>
<dbReference type="NCBIfam" id="TIGR00093">
    <property type="entry name" value="pseudouridine synthase"/>
    <property type="match status" value="1"/>
</dbReference>
<protein>
    <recommendedName>
        <fullName evidence="4">RNA-binding S4 domain-containing protein</fullName>
    </recommendedName>
</protein>
<dbReference type="GO" id="GO:0009982">
    <property type="term" value="F:pseudouridine synthase activity"/>
    <property type="evidence" value="ECO:0007669"/>
    <property type="project" value="InterPro"/>
</dbReference>
<keyword evidence="3" id="KW-0413">Isomerase</keyword>
<evidence type="ECO:0000256" key="3">
    <source>
        <dbReference type="ARBA" id="ARBA00023235"/>
    </source>
</evidence>
<dbReference type="Gene3D" id="3.10.290.10">
    <property type="entry name" value="RNA-binding S4 domain"/>
    <property type="match status" value="1"/>
</dbReference>
<accession>A0A381RTU1</accession>
<reference evidence="5" key="1">
    <citation type="submission" date="2018-05" db="EMBL/GenBank/DDBJ databases">
        <authorList>
            <person name="Lanie J.A."/>
            <person name="Ng W.-L."/>
            <person name="Kazmierczak K.M."/>
            <person name="Andrzejewski T.M."/>
            <person name="Davidsen T.M."/>
            <person name="Wayne K.J."/>
            <person name="Tettelin H."/>
            <person name="Glass J.I."/>
            <person name="Rusch D."/>
            <person name="Podicherti R."/>
            <person name="Tsui H.-C.T."/>
            <person name="Winkler M.E."/>
        </authorList>
    </citation>
    <scope>NUCLEOTIDE SEQUENCE</scope>
</reference>
<dbReference type="Gene3D" id="3.30.70.1560">
    <property type="entry name" value="Alpha-L RNA-binding motif"/>
    <property type="match status" value="1"/>
</dbReference>
<dbReference type="Gene3D" id="3.30.70.580">
    <property type="entry name" value="Pseudouridine synthase I, catalytic domain, N-terminal subdomain"/>
    <property type="match status" value="1"/>
</dbReference>
<dbReference type="AlphaFoldDB" id="A0A381RTU1"/>
<feature type="non-terminal residue" evidence="5">
    <location>
        <position position="1"/>
    </location>
</feature>
<name>A0A381RTU1_9ZZZZ</name>
<dbReference type="Pfam" id="PF00849">
    <property type="entry name" value="PseudoU_synth_2"/>
    <property type="match status" value="1"/>
</dbReference>
<dbReference type="InterPro" id="IPR018496">
    <property type="entry name" value="PsdUridine_synth_RsuA/RluB_CS"/>
</dbReference>
<dbReference type="FunFam" id="3.10.290.10:FF:000003">
    <property type="entry name" value="Pseudouridine synthase"/>
    <property type="match status" value="1"/>
</dbReference>
<dbReference type="FunFam" id="3.30.70.1560:FF:000001">
    <property type="entry name" value="Pseudouridine synthase"/>
    <property type="match status" value="1"/>
</dbReference>
<dbReference type="CDD" id="cd02870">
    <property type="entry name" value="PseudoU_synth_RsuA_like"/>
    <property type="match status" value="1"/>
</dbReference>
<comment type="similarity">
    <text evidence="1">Belongs to the pseudouridine synthase RsuA family.</text>
</comment>
<proteinExistence type="inferred from homology"/>
<dbReference type="GO" id="GO:0005829">
    <property type="term" value="C:cytosol"/>
    <property type="evidence" value="ECO:0007669"/>
    <property type="project" value="UniProtKB-ARBA"/>
</dbReference>
<evidence type="ECO:0000256" key="1">
    <source>
        <dbReference type="ARBA" id="ARBA00008348"/>
    </source>
</evidence>
<dbReference type="PROSITE" id="PS50889">
    <property type="entry name" value="S4"/>
    <property type="match status" value="1"/>
</dbReference>
<dbReference type="InterPro" id="IPR020094">
    <property type="entry name" value="TruA/RsuA/RluB/E/F_N"/>
</dbReference>
<dbReference type="PROSITE" id="PS01149">
    <property type="entry name" value="PSI_RSU"/>
    <property type="match status" value="1"/>
</dbReference>
<dbReference type="Pfam" id="PF01479">
    <property type="entry name" value="S4"/>
    <property type="match status" value="1"/>
</dbReference>
<dbReference type="PANTHER" id="PTHR47683">
    <property type="entry name" value="PSEUDOURIDINE SYNTHASE FAMILY PROTEIN-RELATED"/>
    <property type="match status" value="1"/>
</dbReference>
<dbReference type="PANTHER" id="PTHR47683:SF2">
    <property type="entry name" value="RNA-BINDING S4 DOMAIN-CONTAINING PROTEIN"/>
    <property type="match status" value="1"/>
</dbReference>
<dbReference type="SMART" id="SM00363">
    <property type="entry name" value="S4"/>
    <property type="match status" value="1"/>
</dbReference>
<sequence>VAASSGEGERLQKVLARVGIGSRRVCEDLIAEGRVLVDGEMAVLGRRVDPETALIEVDGAPVGVRPDLVHYVLNKPAGVVTTADDPQGRPTVVGLVPNEPRVFPVGRLDVDTEGLLLLTNDGELAHRLTHPSYGVEKEYVAEVEGLPTRAVLRRLREGVELDDGPTAPARATLVDPSVVRLTIHEGRNRQVRRMCEAVGHSVVRLVRTRIGPLADRSLAPGAWRELTGDEVRSLQRAVAEPES</sequence>
<dbReference type="InterPro" id="IPR036986">
    <property type="entry name" value="S4_RNA-bd_sf"/>
</dbReference>
<dbReference type="SUPFAM" id="SSF55174">
    <property type="entry name" value="Alpha-L RNA-binding motif"/>
    <property type="match status" value="1"/>
</dbReference>
<dbReference type="SUPFAM" id="SSF55120">
    <property type="entry name" value="Pseudouridine synthase"/>
    <property type="match status" value="1"/>
</dbReference>
<dbReference type="GO" id="GO:0001522">
    <property type="term" value="P:pseudouridine synthesis"/>
    <property type="evidence" value="ECO:0007669"/>
    <property type="project" value="InterPro"/>
</dbReference>
<dbReference type="InterPro" id="IPR002942">
    <property type="entry name" value="S4_RNA-bd"/>
</dbReference>
<dbReference type="InterPro" id="IPR042092">
    <property type="entry name" value="PsdUridine_s_RsuA/RluB/E/F_cat"/>
</dbReference>
<dbReference type="CDD" id="cd00165">
    <property type="entry name" value="S4"/>
    <property type="match status" value="1"/>
</dbReference>